<proteinExistence type="predicted"/>
<dbReference type="RefSeq" id="WP_150929940.1">
    <property type="nucleotide sequence ID" value="NZ_VYTZ01000001.1"/>
</dbReference>
<evidence type="ECO:0000313" key="3">
    <source>
        <dbReference type="EMBL" id="KAA9381345.1"/>
    </source>
</evidence>
<dbReference type="EMBL" id="VYTZ01000001">
    <property type="protein sequence ID" value="KAA9381345.1"/>
    <property type="molecule type" value="Genomic_DNA"/>
</dbReference>
<keyword evidence="4" id="KW-1185">Reference proteome</keyword>
<dbReference type="InterPro" id="IPR023809">
    <property type="entry name" value="Thiopep_bacteriocin_synth_dom"/>
</dbReference>
<sequence length="328" mass="36459">MSEPWISLHAFHRGGTDRLITEAVGGLVRSLTADGLLVRHFFLRYWEGGPHLRLRLRPAACPEEVEARARTALERHLAAYPSPLEAEWDTGKYAAAAERFARAENLTHYDRRVRTRDAVEAVAYRPEYATYGGPEAIDAVEEHFCDSSRIALALLGGGIEPGRRVGFAAAALMLALAAWEPDPARLARALEASRERWDPRPDHAPHDRPADAARAGRERAALTSQLLRCHRIASGAEVPGARDPLGAWWRSIDTLRLRALDLQAAGRFHPEPAVSSFQPPGVTRARGDVLILLLRCVHLLCNRLGLPGEQETHLRHLVGTTYRELEHR</sequence>
<accession>A0A5J5K9K6</accession>
<organism evidence="3 4">
    <name type="scientific">Microbispora cellulosiformans</name>
    <dbReference type="NCBI Taxonomy" id="2614688"/>
    <lineage>
        <taxon>Bacteria</taxon>
        <taxon>Bacillati</taxon>
        <taxon>Actinomycetota</taxon>
        <taxon>Actinomycetes</taxon>
        <taxon>Streptosporangiales</taxon>
        <taxon>Streptosporangiaceae</taxon>
        <taxon>Microbispora</taxon>
    </lineage>
</organism>
<dbReference type="Pfam" id="PF14028">
    <property type="entry name" value="Lant_dehydr_C"/>
    <property type="match status" value="1"/>
</dbReference>
<protein>
    <recommendedName>
        <fullName evidence="2">Thiopeptide-type bacteriocin biosynthesis domain-containing protein</fullName>
    </recommendedName>
</protein>
<name>A0A5J5K9K6_9ACTN</name>
<dbReference type="AlphaFoldDB" id="A0A5J5K9K6"/>
<comment type="caution">
    <text evidence="3">The sequence shown here is derived from an EMBL/GenBank/DDBJ whole genome shotgun (WGS) entry which is preliminary data.</text>
</comment>
<feature type="region of interest" description="Disordered" evidence="1">
    <location>
        <begin position="195"/>
        <end position="215"/>
    </location>
</feature>
<evidence type="ECO:0000313" key="4">
    <source>
        <dbReference type="Proteomes" id="UP000327011"/>
    </source>
</evidence>
<evidence type="ECO:0000259" key="2">
    <source>
        <dbReference type="Pfam" id="PF14028"/>
    </source>
</evidence>
<evidence type="ECO:0000256" key="1">
    <source>
        <dbReference type="SAM" id="MobiDB-lite"/>
    </source>
</evidence>
<dbReference type="Proteomes" id="UP000327011">
    <property type="component" value="Unassembled WGS sequence"/>
</dbReference>
<reference evidence="3 4" key="1">
    <citation type="submission" date="2019-09" db="EMBL/GenBank/DDBJ databases">
        <title>Screening of Novel Bioactive Compounds from Soil-Associated.</title>
        <authorList>
            <person name="Gong X."/>
        </authorList>
    </citation>
    <scope>NUCLEOTIDE SEQUENCE [LARGE SCALE GENOMIC DNA]</scope>
    <source>
        <strain evidence="3 4">Gxj-6</strain>
    </source>
</reference>
<feature type="domain" description="Thiopeptide-type bacteriocin biosynthesis" evidence="2">
    <location>
        <begin position="5"/>
        <end position="322"/>
    </location>
</feature>
<gene>
    <name evidence="3" type="ORF">F5972_00360</name>
</gene>